<sequence length="793" mass="85785">MSTHTAPSSTYRLQMRPAGGLRDAADTAPYLHRLGVGALYTAPLLAAPGSTHGYDWTDPRRVCPDLGGEEARAALSARLRALGLGLVVDIVPNHMSVAVPEANAWWWEVLRDGPGAGHARCFDIDWRRGPLELPVLPDDGDGGAAALDRLELRDGALELDGRRYPVAPGTAPEGDRSDPARVHEAQHYRLVSWRRSREAMSYRRFFDVSELAALRVEDPWVFERVHREVLRWADEGEVAGLRVDHPDGLADPGGYLRRLRARFGGWIAVEKILAPGEDPPPTWPVEGTTGYDALREVCGVFVDPEGEAPLTRLAEELGAPGDPGPVEEECKRRAAVEALAAETRRIAGALDRADGRVGSGGPSAPAPAPSPAAFRAVAELLAAFPVYRTYLPEGEGRWAEAVRRAGERAPDAAAEVGRIDRVVRADPGGEAAVRIQQTSGMVMAKGVEDTAFYRATRFIALNEVGGDPSEFGVSVDAFHAAQARREASRPHAMTALSTHDTKRSEDVRARLAVIAEVPDAFADLVREGTARCGLSEPSLNLLAWQTLVGAWPISAARLRDHLLKAAREAKLATSWTDPDPAFEEEVRTWPERVMSDGRTACAVEGFVARIRAHGWANALGQKLVHLLMPGVPDVYQGTELWDMSLVDPDNRRPVDFTAREVVLERLESGRRPPVDASGEAKMHVVRQALRLRRRRDLRGYLPLRTEGAAAGHAVAFARGPGGAVAAVATRLPAGLAEAGGWGDTVLPLPSGPGRWRDLLSGREVESPAGSRPAAPRLADVLAEYPVALLERRE</sequence>
<keyword evidence="3" id="KW-1185">Reference proteome</keyword>
<dbReference type="PANTHER" id="PTHR10357">
    <property type="entry name" value="ALPHA-AMYLASE FAMILY MEMBER"/>
    <property type="match status" value="1"/>
</dbReference>
<dbReference type="PANTHER" id="PTHR10357:SF216">
    <property type="entry name" value="MALTOOLIGOSYL TREHALOSE SYNTHASE-RELATED"/>
    <property type="match status" value="1"/>
</dbReference>
<dbReference type="SUPFAM" id="SSF51445">
    <property type="entry name" value="(Trans)glycosidases"/>
    <property type="match status" value="1"/>
</dbReference>
<dbReference type="EMBL" id="JAQFWP010000067">
    <property type="protein sequence ID" value="MDA2807949.1"/>
    <property type="molecule type" value="Genomic_DNA"/>
</dbReference>
<dbReference type="Proteomes" id="UP001165685">
    <property type="component" value="Unassembled WGS sequence"/>
</dbReference>
<comment type="caution">
    <text evidence="2">The sequence shown here is derived from an EMBL/GenBank/DDBJ whole genome shotgun (WGS) entry which is preliminary data.</text>
</comment>
<dbReference type="Pfam" id="PF00128">
    <property type="entry name" value="Alpha-amylase"/>
    <property type="match status" value="1"/>
</dbReference>
<dbReference type="Gene3D" id="3.30.1590.10">
    <property type="entry name" value="Maltooligosyl trehalose synthase, domain 2"/>
    <property type="match status" value="1"/>
</dbReference>
<dbReference type="InterPro" id="IPR012767">
    <property type="entry name" value="Trehalose_TreY"/>
</dbReference>
<proteinExistence type="predicted"/>
<dbReference type="SMART" id="SM00642">
    <property type="entry name" value="Aamy"/>
    <property type="match status" value="1"/>
</dbReference>
<gene>
    <name evidence="2" type="primary">treY</name>
    <name evidence="2" type="ORF">O4U47_25785</name>
</gene>
<evidence type="ECO:0000313" key="2">
    <source>
        <dbReference type="EMBL" id="MDA2807949.1"/>
    </source>
</evidence>
<feature type="domain" description="Glycosyl hydrolase family 13 catalytic" evidence="1">
    <location>
        <begin position="14"/>
        <end position="670"/>
    </location>
</feature>
<dbReference type="CDD" id="cd11336">
    <property type="entry name" value="AmyAc_MTSase"/>
    <property type="match status" value="1"/>
</dbReference>
<dbReference type="RefSeq" id="WP_270680566.1">
    <property type="nucleotide sequence ID" value="NZ_JAQFWP010000067.1"/>
</dbReference>
<dbReference type="Gene3D" id="3.20.20.80">
    <property type="entry name" value="Glycosidases"/>
    <property type="match status" value="1"/>
</dbReference>
<reference evidence="2" key="1">
    <citation type="submission" date="2023-01" db="EMBL/GenBank/DDBJ databases">
        <title>Draft genome sequence of Nocardiopsis sp. LSu2-4 isolated from halophytes.</title>
        <authorList>
            <person name="Duangmal K."/>
            <person name="Chantavorakit T."/>
        </authorList>
    </citation>
    <scope>NUCLEOTIDE SEQUENCE</scope>
    <source>
        <strain evidence="2">LSu2-4</strain>
    </source>
</reference>
<dbReference type="InterPro" id="IPR006047">
    <property type="entry name" value="GH13_cat_dom"/>
</dbReference>
<dbReference type="InterPro" id="IPR013797">
    <property type="entry name" value="Maltooligo_trehalose_synth_4"/>
</dbReference>
<dbReference type="Gene3D" id="1.10.10.470">
    <property type="entry name" value="Maltooligosyl trehalose synthase, domain 4"/>
    <property type="match status" value="1"/>
</dbReference>
<accession>A0ABT4TUP6</accession>
<evidence type="ECO:0000313" key="3">
    <source>
        <dbReference type="Proteomes" id="UP001165685"/>
    </source>
</evidence>
<name>A0ABT4TUP6_9ACTN</name>
<dbReference type="Gene3D" id="1.10.150.200">
    <property type="entry name" value="Maltooligosyl trehalose synthase, domain 3"/>
    <property type="match status" value="1"/>
</dbReference>
<dbReference type="InterPro" id="IPR017853">
    <property type="entry name" value="GH"/>
</dbReference>
<protein>
    <submittedName>
        <fullName evidence="2">Malto-oligosyltrehalose synthase</fullName>
    </submittedName>
</protein>
<dbReference type="NCBIfam" id="TIGR02401">
    <property type="entry name" value="trehalose_TreY"/>
    <property type="match status" value="1"/>
</dbReference>
<evidence type="ECO:0000259" key="1">
    <source>
        <dbReference type="SMART" id="SM00642"/>
    </source>
</evidence>
<organism evidence="2 3">
    <name type="scientific">Nocardiopsis suaedae</name>
    <dbReference type="NCBI Taxonomy" id="3018444"/>
    <lineage>
        <taxon>Bacteria</taxon>
        <taxon>Bacillati</taxon>
        <taxon>Actinomycetota</taxon>
        <taxon>Actinomycetes</taxon>
        <taxon>Streptosporangiales</taxon>
        <taxon>Nocardiopsidaceae</taxon>
        <taxon>Nocardiopsis</taxon>
    </lineage>
</organism>